<evidence type="ECO:0000313" key="8">
    <source>
        <dbReference type="Proteomes" id="UP000549971"/>
    </source>
</evidence>
<dbReference type="Pfam" id="PF02653">
    <property type="entry name" value="BPD_transp_2"/>
    <property type="match status" value="1"/>
</dbReference>
<reference evidence="7 8" key="1">
    <citation type="submission" date="2020-08" db="EMBL/GenBank/DDBJ databases">
        <title>Sequencing the genomes of 1000 actinobacteria strains.</title>
        <authorList>
            <person name="Klenk H.-P."/>
        </authorList>
    </citation>
    <scope>NUCLEOTIDE SEQUENCE [LARGE SCALE GENOMIC DNA]</scope>
    <source>
        <strain evidence="7 8">DSM 28967</strain>
    </source>
</reference>
<evidence type="ECO:0000256" key="1">
    <source>
        <dbReference type="ARBA" id="ARBA00004651"/>
    </source>
</evidence>
<feature type="transmembrane region" description="Helical" evidence="6">
    <location>
        <begin position="228"/>
        <end position="247"/>
    </location>
</feature>
<proteinExistence type="predicted"/>
<feature type="transmembrane region" description="Helical" evidence="6">
    <location>
        <begin position="180"/>
        <end position="198"/>
    </location>
</feature>
<organism evidence="7 8">
    <name type="scientific">Kribbella italica</name>
    <dbReference type="NCBI Taxonomy" id="1540520"/>
    <lineage>
        <taxon>Bacteria</taxon>
        <taxon>Bacillati</taxon>
        <taxon>Actinomycetota</taxon>
        <taxon>Actinomycetes</taxon>
        <taxon>Propionibacteriales</taxon>
        <taxon>Kribbellaceae</taxon>
        <taxon>Kribbella</taxon>
    </lineage>
</organism>
<dbReference type="Proteomes" id="UP000549971">
    <property type="component" value="Unassembled WGS sequence"/>
</dbReference>
<dbReference type="GO" id="GO:0005886">
    <property type="term" value="C:plasma membrane"/>
    <property type="evidence" value="ECO:0007669"/>
    <property type="project" value="UniProtKB-SubCell"/>
</dbReference>
<dbReference type="EMBL" id="JACHMY010000001">
    <property type="protein sequence ID" value="MBB5841653.1"/>
    <property type="molecule type" value="Genomic_DNA"/>
</dbReference>
<sequence>MTQSPTVQQRLDDSEPPPGTAVTRFLRGQEVGVIAAVVVLFVVFSTASGNFASTANLQTMGVDLAQYGLLALGVSFVMLTGGIDLSVGSVVAFSAVWSAWLNVHAGLPGSVAIAAALLTGVAIGLVHGFAVTAIGVPPFVTTLVTLVMARGAALAITAGFPIDGIGTAFTDLAQLRVAGVPLPTLIFAVACVIAWLFLERTYPGRQVYAVGGNAEAARLAGIRTNRRIILTYVVSSTCAAAVGVMVAGRLGVGQPSIGTGWELYAIAAAVIGGISLTGGIGRVLGVGFGAILLVCINSGLVILHVSPYYQQIVLGAVLAIAIVTDRLRARSSERKQR</sequence>
<protein>
    <submittedName>
        <fullName evidence="7">Ribose transport system permease protein</fullName>
    </submittedName>
</protein>
<evidence type="ECO:0000256" key="6">
    <source>
        <dbReference type="SAM" id="Phobius"/>
    </source>
</evidence>
<dbReference type="GO" id="GO:0022857">
    <property type="term" value="F:transmembrane transporter activity"/>
    <property type="evidence" value="ECO:0007669"/>
    <property type="project" value="InterPro"/>
</dbReference>
<keyword evidence="4 6" id="KW-1133">Transmembrane helix</keyword>
<evidence type="ECO:0000256" key="4">
    <source>
        <dbReference type="ARBA" id="ARBA00022989"/>
    </source>
</evidence>
<dbReference type="CDD" id="cd06579">
    <property type="entry name" value="TM_PBP1_transp_AraH_like"/>
    <property type="match status" value="1"/>
</dbReference>
<dbReference type="AlphaFoldDB" id="A0A7W9MZV8"/>
<evidence type="ECO:0000256" key="5">
    <source>
        <dbReference type="ARBA" id="ARBA00023136"/>
    </source>
</evidence>
<comment type="caution">
    <text evidence="7">The sequence shown here is derived from an EMBL/GenBank/DDBJ whole genome shotgun (WGS) entry which is preliminary data.</text>
</comment>
<keyword evidence="2" id="KW-1003">Cell membrane</keyword>
<feature type="transmembrane region" description="Helical" evidence="6">
    <location>
        <begin position="139"/>
        <end position="160"/>
    </location>
</feature>
<feature type="transmembrane region" description="Helical" evidence="6">
    <location>
        <begin position="109"/>
        <end position="132"/>
    </location>
</feature>
<evidence type="ECO:0000256" key="2">
    <source>
        <dbReference type="ARBA" id="ARBA00022475"/>
    </source>
</evidence>
<keyword evidence="5 6" id="KW-0472">Membrane</keyword>
<feature type="transmembrane region" description="Helical" evidence="6">
    <location>
        <begin position="259"/>
        <end position="276"/>
    </location>
</feature>
<gene>
    <name evidence="7" type="ORF">HDA39_008387</name>
</gene>
<name>A0A7W9MZV8_9ACTN</name>
<dbReference type="InterPro" id="IPR001851">
    <property type="entry name" value="ABC_transp_permease"/>
</dbReference>
<keyword evidence="8" id="KW-1185">Reference proteome</keyword>
<keyword evidence="3 6" id="KW-0812">Transmembrane</keyword>
<comment type="subcellular location">
    <subcellularLocation>
        <location evidence="1">Cell membrane</location>
        <topology evidence="1">Multi-pass membrane protein</topology>
    </subcellularLocation>
</comment>
<dbReference type="PANTHER" id="PTHR32196">
    <property type="entry name" value="ABC TRANSPORTER PERMEASE PROTEIN YPHD-RELATED-RELATED"/>
    <property type="match status" value="1"/>
</dbReference>
<feature type="transmembrane region" description="Helical" evidence="6">
    <location>
        <begin position="64"/>
        <end position="97"/>
    </location>
</feature>
<evidence type="ECO:0000313" key="7">
    <source>
        <dbReference type="EMBL" id="MBB5841653.1"/>
    </source>
</evidence>
<accession>A0A7W9MZV8</accession>
<evidence type="ECO:0000256" key="3">
    <source>
        <dbReference type="ARBA" id="ARBA00022692"/>
    </source>
</evidence>
<feature type="transmembrane region" description="Helical" evidence="6">
    <location>
        <begin position="283"/>
        <end position="302"/>
    </location>
</feature>
<feature type="transmembrane region" description="Helical" evidence="6">
    <location>
        <begin position="31"/>
        <end position="52"/>
    </location>
</feature>
<feature type="transmembrane region" description="Helical" evidence="6">
    <location>
        <begin position="308"/>
        <end position="327"/>
    </location>
</feature>
<dbReference type="RefSeq" id="WP_184805271.1">
    <property type="nucleotide sequence ID" value="NZ_JACHMY010000001.1"/>
</dbReference>